<dbReference type="PANTHER" id="PTHR31686:SF1">
    <property type="entry name" value="SULFITE EFFLUX PUMP SSU1"/>
    <property type="match status" value="1"/>
</dbReference>
<keyword evidence="5 8" id="KW-0812">Transmembrane</keyword>
<keyword evidence="6 8" id="KW-1133">Transmembrane helix</keyword>
<proteinExistence type="inferred from homology"/>
<comment type="caution">
    <text evidence="9">The sequence shown here is derived from an EMBL/GenBank/DDBJ whole genome shotgun (WGS) entry which is preliminary data.</text>
</comment>
<comment type="subcellular location">
    <subcellularLocation>
        <location evidence="1">Cell membrane</location>
        <topology evidence="1">Multi-pass membrane protein</topology>
    </subcellularLocation>
</comment>
<dbReference type="AlphaFoldDB" id="A0A9D2LB35"/>
<dbReference type="InterPro" id="IPR038665">
    <property type="entry name" value="Voltage-dep_anion_channel_sf"/>
</dbReference>
<evidence type="ECO:0000256" key="6">
    <source>
        <dbReference type="ARBA" id="ARBA00022989"/>
    </source>
</evidence>
<gene>
    <name evidence="9" type="ORF">H9786_01700</name>
</gene>
<feature type="transmembrane region" description="Helical" evidence="8">
    <location>
        <begin position="295"/>
        <end position="317"/>
    </location>
</feature>
<dbReference type="InterPro" id="IPR004695">
    <property type="entry name" value="SLAC1/Mae1/Ssu1/TehA"/>
</dbReference>
<dbReference type="GO" id="GO:0005886">
    <property type="term" value="C:plasma membrane"/>
    <property type="evidence" value="ECO:0007669"/>
    <property type="project" value="UniProtKB-SubCell"/>
</dbReference>
<accession>A0A9D2LB35</accession>
<evidence type="ECO:0000256" key="7">
    <source>
        <dbReference type="ARBA" id="ARBA00023136"/>
    </source>
</evidence>
<feature type="transmembrane region" description="Helical" evidence="8">
    <location>
        <begin position="121"/>
        <end position="140"/>
    </location>
</feature>
<keyword evidence="4" id="KW-1003">Cell membrane</keyword>
<feature type="transmembrane region" description="Helical" evidence="8">
    <location>
        <begin position="59"/>
        <end position="78"/>
    </location>
</feature>
<keyword evidence="3" id="KW-0813">Transport</keyword>
<dbReference type="PANTHER" id="PTHR31686">
    <property type="match status" value="1"/>
</dbReference>
<evidence type="ECO:0000256" key="4">
    <source>
        <dbReference type="ARBA" id="ARBA00022475"/>
    </source>
</evidence>
<feature type="transmembrane region" description="Helical" evidence="8">
    <location>
        <begin position="15"/>
        <end position="39"/>
    </location>
</feature>
<evidence type="ECO:0000256" key="8">
    <source>
        <dbReference type="SAM" id="Phobius"/>
    </source>
</evidence>
<feature type="transmembrane region" description="Helical" evidence="8">
    <location>
        <begin position="230"/>
        <end position="251"/>
    </location>
</feature>
<name>A0A9D2LB35_9MICO</name>
<dbReference type="Gene3D" id="1.50.10.150">
    <property type="entry name" value="Voltage-dependent anion channel"/>
    <property type="match status" value="1"/>
</dbReference>
<evidence type="ECO:0000313" key="9">
    <source>
        <dbReference type="EMBL" id="HJB09236.1"/>
    </source>
</evidence>
<dbReference type="InterPro" id="IPR051629">
    <property type="entry name" value="Sulfite_efflux_TDT"/>
</dbReference>
<dbReference type="GO" id="GO:0000319">
    <property type="term" value="F:sulfite transmembrane transporter activity"/>
    <property type="evidence" value="ECO:0007669"/>
    <property type="project" value="TreeGrafter"/>
</dbReference>
<dbReference type="Proteomes" id="UP000823823">
    <property type="component" value="Unassembled WGS sequence"/>
</dbReference>
<comment type="similarity">
    <text evidence="2">Belongs to the tellurite-resistance/dicarboxylate transporter (TDT) family.</text>
</comment>
<dbReference type="CDD" id="cd09319">
    <property type="entry name" value="TDT_like_1"/>
    <property type="match status" value="1"/>
</dbReference>
<evidence type="ECO:0000256" key="2">
    <source>
        <dbReference type="ARBA" id="ARBA00008566"/>
    </source>
</evidence>
<feature type="transmembrane region" description="Helical" evidence="8">
    <location>
        <begin position="84"/>
        <end position="109"/>
    </location>
</feature>
<feature type="transmembrane region" description="Helical" evidence="8">
    <location>
        <begin position="152"/>
        <end position="179"/>
    </location>
</feature>
<evidence type="ECO:0000256" key="1">
    <source>
        <dbReference type="ARBA" id="ARBA00004651"/>
    </source>
</evidence>
<reference evidence="9" key="1">
    <citation type="journal article" date="2021" name="PeerJ">
        <title>Extensive microbial diversity within the chicken gut microbiome revealed by metagenomics and culture.</title>
        <authorList>
            <person name="Gilroy R."/>
            <person name="Ravi A."/>
            <person name="Getino M."/>
            <person name="Pursley I."/>
            <person name="Horton D.L."/>
            <person name="Alikhan N.F."/>
            <person name="Baker D."/>
            <person name="Gharbi K."/>
            <person name="Hall N."/>
            <person name="Watson M."/>
            <person name="Adriaenssens E.M."/>
            <person name="Foster-Nyarko E."/>
            <person name="Jarju S."/>
            <person name="Secka A."/>
            <person name="Antonio M."/>
            <person name="Oren A."/>
            <person name="Chaudhuri R.R."/>
            <person name="La Ragione R."/>
            <person name="Hildebrand F."/>
            <person name="Pallen M.J."/>
        </authorList>
    </citation>
    <scope>NUCLEOTIDE SEQUENCE</scope>
    <source>
        <strain evidence="9">ChiHjej13B12-24818</strain>
    </source>
</reference>
<keyword evidence="7 8" id="KW-0472">Membrane</keyword>
<dbReference type="Pfam" id="PF03595">
    <property type="entry name" value="SLAC1"/>
    <property type="match status" value="1"/>
</dbReference>
<evidence type="ECO:0000313" key="10">
    <source>
        <dbReference type="Proteomes" id="UP000823823"/>
    </source>
</evidence>
<dbReference type="EMBL" id="DWZH01000012">
    <property type="protein sequence ID" value="HJB09236.1"/>
    <property type="molecule type" value="Genomic_DNA"/>
</dbReference>
<feature type="transmembrane region" description="Helical" evidence="8">
    <location>
        <begin position="263"/>
        <end position="283"/>
    </location>
</feature>
<reference evidence="9" key="2">
    <citation type="submission" date="2021-04" db="EMBL/GenBank/DDBJ databases">
        <authorList>
            <person name="Gilroy R."/>
        </authorList>
    </citation>
    <scope>NUCLEOTIDE SEQUENCE</scope>
    <source>
        <strain evidence="9">ChiHjej13B12-24818</strain>
    </source>
</reference>
<protein>
    <submittedName>
        <fullName evidence="9">Tellurite resistance/C4-dicarboxylate transporter family protein</fullName>
    </submittedName>
</protein>
<evidence type="ECO:0000256" key="3">
    <source>
        <dbReference type="ARBA" id="ARBA00022448"/>
    </source>
</evidence>
<organism evidence="9 10">
    <name type="scientific">Candidatus Brachybacterium merdavium</name>
    <dbReference type="NCBI Taxonomy" id="2838513"/>
    <lineage>
        <taxon>Bacteria</taxon>
        <taxon>Bacillati</taxon>
        <taxon>Actinomycetota</taxon>
        <taxon>Actinomycetes</taxon>
        <taxon>Micrococcales</taxon>
        <taxon>Dermabacteraceae</taxon>
        <taxon>Brachybacterium</taxon>
    </lineage>
</organism>
<feature type="transmembrane region" description="Helical" evidence="8">
    <location>
        <begin position="191"/>
        <end position="210"/>
    </location>
</feature>
<sequence length="327" mass="34903">MATGILAIASSQRGWVIPSLILLVLAGVAYAVLVVLTLWRLVAHRDAVATDLRDPRTAFQAFTFVAGTGVLASALAVHGRLRPAAVLLAVAAVSWLLMGYALPWAAVLGRAQRPLTAAANGTWFIWVVAAQSVAVLASTLEPGAGRAGHALSILAVFAWSVGLMLYVAVAVMVVLRLMVHPLEPRELDPPYWVSMGAIAITIVAGARIVAMESAPTVDAVRGLAEGLTVVLWAFATWLIPALLAVGVWRHWVRRIPLTYTPALWSMVFPLGMYAAACMTLGRADQLPLVERIGEAWIWVGLTAWLVTAGAMVVSWVTGSRRRVPGTR</sequence>
<evidence type="ECO:0000256" key="5">
    <source>
        <dbReference type="ARBA" id="ARBA00022692"/>
    </source>
</evidence>